<sequence>MRRLLIPALVLALAAAAGCSGRTKSADTSSPSTTGAADTATADFGTLKSVCGKGTSKTVTSQGVTASDIKVGVFTDVGFTKNPEFENAAKVFTSWCNAAGGINGRKITPVTHDAQLMQVNQQMISACRTDFFEVGGGAALDGLGVKTRLKCLLPEFPAQVTSEVGADLQVMTQGASSGYAPYTGYYSWLLKEAYPSSASSVGLITGDVPVTKVIAAQDKEVLTSLGGKVTYSDLYPAQGVSDWTPYAQSIKTKKVKGLVFLGDFTQLAKLEQALTNIDYKLDWIDANNNAYGPAFLKLADTALSSQTNFASIDGTYPLEKADDNPATKEMVALFKKYAPDAQITLPAVHAFSTWLLFATSARNCAELTRSCVLANAKKQTEWTGGGLQAPVDLTKPDEPVKCFNVERATTSGWVPADFKPTDGAYRCDAPVYKYKGNYGKPPTLADVGKSLADLK</sequence>
<dbReference type="InterPro" id="IPR028081">
    <property type="entry name" value="Leu-bd"/>
</dbReference>
<gene>
    <name evidence="5" type="ORF">AB5J58_18380</name>
</gene>
<dbReference type="Pfam" id="PF13458">
    <property type="entry name" value="Peripla_BP_6"/>
    <property type="match status" value="1"/>
</dbReference>
<evidence type="ECO:0000256" key="3">
    <source>
        <dbReference type="SAM" id="SignalP"/>
    </source>
</evidence>
<dbReference type="RefSeq" id="WP_329556820.1">
    <property type="nucleotide sequence ID" value="NZ_CP163431.1"/>
</dbReference>
<protein>
    <submittedName>
        <fullName evidence="5">ABC transporter substrate-binding protein</fullName>
    </submittedName>
</protein>
<dbReference type="PROSITE" id="PS51257">
    <property type="entry name" value="PROKAR_LIPOPROTEIN"/>
    <property type="match status" value="1"/>
</dbReference>
<name>A0AB39M671_9ACTN</name>
<feature type="chain" id="PRO_5044267307" evidence="3">
    <location>
        <begin position="26"/>
        <end position="455"/>
    </location>
</feature>
<evidence type="ECO:0000256" key="1">
    <source>
        <dbReference type="ARBA" id="ARBA00010062"/>
    </source>
</evidence>
<dbReference type="InterPro" id="IPR051010">
    <property type="entry name" value="BCAA_transport"/>
</dbReference>
<comment type="similarity">
    <text evidence="1">Belongs to the leucine-binding protein family.</text>
</comment>
<evidence type="ECO:0000313" key="5">
    <source>
        <dbReference type="EMBL" id="XDQ02041.1"/>
    </source>
</evidence>
<dbReference type="EMBL" id="CP163431">
    <property type="protein sequence ID" value="XDQ02041.1"/>
    <property type="molecule type" value="Genomic_DNA"/>
</dbReference>
<evidence type="ECO:0000259" key="4">
    <source>
        <dbReference type="Pfam" id="PF13458"/>
    </source>
</evidence>
<proteinExistence type="inferred from homology"/>
<evidence type="ECO:0000256" key="2">
    <source>
        <dbReference type="ARBA" id="ARBA00022729"/>
    </source>
</evidence>
<reference evidence="5" key="1">
    <citation type="submission" date="2024-07" db="EMBL/GenBank/DDBJ databases">
        <authorList>
            <person name="Yu S.T."/>
        </authorList>
    </citation>
    <scope>NUCLEOTIDE SEQUENCE</scope>
    <source>
        <strain evidence="5">R08</strain>
    </source>
</reference>
<feature type="signal peptide" evidence="3">
    <location>
        <begin position="1"/>
        <end position="25"/>
    </location>
</feature>
<feature type="domain" description="Leucine-binding protein" evidence="4">
    <location>
        <begin position="82"/>
        <end position="397"/>
    </location>
</feature>
<dbReference type="PANTHER" id="PTHR30483">
    <property type="entry name" value="LEUCINE-SPECIFIC-BINDING PROTEIN"/>
    <property type="match status" value="1"/>
</dbReference>
<keyword evidence="2 3" id="KW-0732">Signal</keyword>
<dbReference type="Gene3D" id="3.40.50.2300">
    <property type="match status" value="3"/>
</dbReference>
<organism evidence="5">
    <name type="scientific">Streptomyces sp. R08</name>
    <dbReference type="NCBI Taxonomy" id="3238624"/>
    <lineage>
        <taxon>Bacteria</taxon>
        <taxon>Bacillati</taxon>
        <taxon>Actinomycetota</taxon>
        <taxon>Actinomycetes</taxon>
        <taxon>Kitasatosporales</taxon>
        <taxon>Streptomycetaceae</taxon>
        <taxon>Streptomyces</taxon>
    </lineage>
</organism>
<dbReference type="InterPro" id="IPR028082">
    <property type="entry name" value="Peripla_BP_I"/>
</dbReference>
<dbReference type="SUPFAM" id="SSF53822">
    <property type="entry name" value="Periplasmic binding protein-like I"/>
    <property type="match status" value="1"/>
</dbReference>
<dbReference type="AlphaFoldDB" id="A0AB39M671"/>
<accession>A0AB39M671</accession>
<dbReference type="PANTHER" id="PTHR30483:SF6">
    <property type="entry name" value="PERIPLASMIC BINDING PROTEIN OF ABC TRANSPORTER FOR NATURAL AMINO ACIDS"/>
    <property type="match status" value="1"/>
</dbReference>